<dbReference type="Proteomes" id="UP001251085">
    <property type="component" value="Unassembled WGS sequence"/>
</dbReference>
<evidence type="ECO:0000313" key="2">
    <source>
        <dbReference type="Proteomes" id="UP001251085"/>
    </source>
</evidence>
<gene>
    <name evidence="1" type="ORF">RM190_20155</name>
</gene>
<comment type="caution">
    <text evidence="1">The sequence shown here is derived from an EMBL/GenBank/DDBJ whole genome shotgun (WGS) entry which is preliminary data.</text>
</comment>
<reference evidence="2" key="1">
    <citation type="submission" date="2023-07" db="EMBL/GenBank/DDBJ databases">
        <title>Characterization of two Paracoccaceae strains isolated from Phycosphere and proposal of Xinfangfangia lacusdiani sp. nov.</title>
        <authorList>
            <person name="Deng Y."/>
            <person name="Zhang Y.Q."/>
        </authorList>
    </citation>
    <scope>NUCLEOTIDE SEQUENCE [LARGE SCALE GENOMIC DNA]</scope>
    <source>
        <strain evidence="2">CPCC 101403</strain>
    </source>
</reference>
<accession>A0ABU3EIV7</accession>
<proteinExistence type="predicted"/>
<dbReference type="RefSeq" id="WP_311761276.1">
    <property type="nucleotide sequence ID" value="NZ_JAVRQI010000019.1"/>
</dbReference>
<protein>
    <submittedName>
        <fullName evidence="1">Uncharacterized protein</fullName>
    </submittedName>
</protein>
<sequence length="84" mass="9779">MPVYEISMTTEDGPVTFRPDNLDAWLDEMGLQIQGFNSYPRQRGELQGEPKIAGLHGPFWDAYTNDSEPVIRYEDPQRYRDLSR</sequence>
<evidence type="ECO:0000313" key="1">
    <source>
        <dbReference type="EMBL" id="MDT1064187.1"/>
    </source>
</evidence>
<keyword evidence="2" id="KW-1185">Reference proteome</keyword>
<organism evidence="1 2">
    <name type="scientific">Paracoccus broussonetiae</name>
    <dbReference type="NCBI Taxonomy" id="3075834"/>
    <lineage>
        <taxon>Bacteria</taxon>
        <taxon>Pseudomonadati</taxon>
        <taxon>Pseudomonadota</taxon>
        <taxon>Alphaproteobacteria</taxon>
        <taxon>Rhodobacterales</taxon>
        <taxon>Paracoccaceae</taxon>
        <taxon>Paracoccus</taxon>
    </lineage>
</organism>
<name>A0ABU3EIV7_9RHOB</name>
<dbReference type="EMBL" id="JAVRQI010000019">
    <property type="protein sequence ID" value="MDT1064187.1"/>
    <property type="molecule type" value="Genomic_DNA"/>
</dbReference>